<dbReference type="InterPro" id="IPR029062">
    <property type="entry name" value="Class_I_gatase-like"/>
</dbReference>
<comment type="similarity">
    <text evidence="1">Belongs to the peptidase S66 family.</text>
</comment>
<keyword evidence="5" id="KW-0720">Serine protease</keyword>
<dbReference type="EMBL" id="VOQQ01000001">
    <property type="protein sequence ID" value="TXC64898.1"/>
    <property type="molecule type" value="Genomic_DNA"/>
</dbReference>
<accession>A0A5C6TZ16</accession>
<evidence type="ECO:0000256" key="1">
    <source>
        <dbReference type="ARBA" id="ARBA00010233"/>
    </source>
</evidence>
<dbReference type="PANTHER" id="PTHR30237:SF2">
    <property type="entry name" value="MUREIN TETRAPEPTIDE CARBOXYPEPTIDASE"/>
    <property type="match status" value="1"/>
</dbReference>
<protein>
    <submittedName>
        <fullName evidence="8">LD-carboxypeptidase</fullName>
    </submittedName>
</protein>
<keyword evidence="4" id="KW-0378">Hydrolase</keyword>
<evidence type="ECO:0000256" key="5">
    <source>
        <dbReference type="ARBA" id="ARBA00022825"/>
    </source>
</evidence>
<dbReference type="GO" id="GO:0008236">
    <property type="term" value="F:serine-type peptidase activity"/>
    <property type="evidence" value="ECO:0007669"/>
    <property type="project" value="UniProtKB-KW"/>
</dbReference>
<gene>
    <name evidence="8" type="ORF">FRZ32_03975</name>
</gene>
<feature type="domain" description="LD-carboxypeptidase N-terminal" evidence="6">
    <location>
        <begin position="3"/>
        <end position="121"/>
    </location>
</feature>
<keyword evidence="9" id="KW-1185">Reference proteome</keyword>
<dbReference type="GO" id="GO:0004180">
    <property type="term" value="F:carboxypeptidase activity"/>
    <property type="evidence" value="ECO:0007669"/>
    <property type="project" value="UniProtKB-KW"/>
</dbReference>
<name>A0A5C6TZ16_9SPHN</name>
<dbReference type="Proteomes" id="UP000321249">
    <property type="component" value="Unassembled WGS sequence"/>
</dbReference>
<sequence length="272" mass="28890">MKIAVVAPSSRFSEEAAARVEAIAAERFAGVEIVFHPQCFFRHNHFAGTDEARAHALVTVANDPGFDAVWFARGGYGAGRIAEAAIAALGPAARDKAYLGYSDAGFLLAGLYRAGFPDVAHGPMPQDALRDGGEAAVERALAWLTRRDPASLEGGLEPGERHAAFNIAVLGAIVGTPLEPDLAGHVLLLEDVSEYAYRTDRALGHLTAQRGIRAVAGLRLGRVSDVPPNDPDFGESEEEIARFWCARAGIEWLGRADIGHDAANKVVPFGSL</sequence>
<dbReference type="InterPro" id="IPR040449">
    <property type="entry name" value="Peptidase_S66_N"/>
</dbReference>
<organism evidence="8 9">
    <name type="scientific">Allosphingosinicella ginsenosidimutans</name>
    <dbReference type="NCBI Taxonomy" id="1176539"/>
    <lineage>
        <taxon>Bacteria</taxon>
        <taxon>Pseudomonadati</taxon>
        <taxon>Pseudomonadota</taxon>
        <taxon>Alphaproteobacteria</taxon>
        <taxon>Sphingomonadales</taxon>
        <taxon>Sphingomonadaceae</taxon>
        <taxon>Allosphingosinicella</taxon>
    </lineage>
</organism>
<dbReference type="RefSeq" id="WP_147042284.1">
    <property type="nucleotide sequence ID" value="NZ_BAABIR010000002.1"/>
</dbReference>
<evidence type="ECO:0000256" key="4">
    <source>
        <dbReference type="ARBA" id="ARBA00022801"/>
    </source>
</evidence>
<dbReference type="InterPro" id="IPR027461">
    <property type="entry name" value="Carboxypeptidase_A_C_sf"/>
</dbReference>
<dbReference type="AlphaFoldDB" id="A0A5C6TZ16"/>
<evidence type="ECO:0000256" key="2">
    <source>
        <dbReference type="ARBA" id="ARBA00022645"/>
    </source>
</evidence>
<evidence type="ECO:0000313" key="8">
    <source>
        <dbReference type="EMBL" id="TXC64898.1"/>
    </source>
</evidence>
<keyword evidence="2 8" id="KW-0121">Carboxypeptidase</keyword>
<dbReference type="InterPro" id="IPR040921">
    <property type="entry name" value="Peptidase_S66C"/>
</dbReference>
<dbReference type="OrthoDB" id="9807329at2"/>
<dbReference type="PANTHER" id="PTHR30237">
    <property type="entry name" value="MURAMOYLTETRAPEPTIDE CARBOXYPEPTIDASE"/>
    <property type="match status" value="1"/>
</dbReference>
<proteinExistence type="inferred from homology"/>
<dbReference type="SUPFAM" id="SSF141986">
    <property type="entry name" value="LD-carboxypeptidase A C-terminal domain-like"/>
    <property type="match status" value="1"/>
</dbReference>
<dbReference type="GO" id="GO:0006508">
    <property type="term" value="P:proteolysis"/>
    <property type="evidence" value="ECO:0007669"/>
    <property type="project" value="UniProtKB-KW"/>
</dbReference>
<dbReference type="Gene3D" id="3.40.50.10740">
    <property type="entry name" value="Class I glutamine amidotransferase-like"/>
    <property type="match status" value="1"/>
</dbReference>
<dbReference type="InterPro" id="IPR027478">
    <property type="entry name" value="LdcA_N"/>
</dbReference>
<reference evidence="8 9" key="1">
    <citation type="journal article" date="2015" name="J. Microbiol.">
        <title>Sphingosinicella ginsenosidimutans sp. nov., with ginsenoside converting activity.</title>
        <authorList>
            <person name="Kim J.K."/>
            <person name="Kang M.S."/>
            <person name="Park S.C."/>
            <person name="Kim K.M."/>
            <person name="Choi K."/>
            <person name="Yoon M.H."/>
            <person name="Im W.T."/>
        </authorList>
    </citation>
    <scope>NUCLEOTIDE SEQUENCE [LARGE SCALE GENOMIC DNA]</scope>
    <source>
        <strain evidence="8 9">BS-11</strain>
    </source>
</reference>
<evidence type="ECO:0000256" key="3">
    <source>
        <dbReference type="ARBA" id="ARBA00022670"/>
    </source>
</evidence>
<feature type="domain" description="LD-carboxypeptidase C-terminal" evidence="7">
    <location>
        <begin position="166"/>
        <end position="270"/>
    </location>
</feature>
<evidence type="ECO:0000259" key="6">
    <source>
        <dbReference type="Pfam" id="PF02016"/>
    </source>
</evidence>
<evidence type="ECO:0000259" key="7">
    <source>
        <dbReference type="Pfam" id="PF17676"/>
    </source>
</evidence>
<dbReference type="Pfam" id="PF02016">
    <property type="entry name" value="Peptidase_S66"/>
    <property type="match status" value="1"/>
</dbReference>
<dbReference type="CDD" id="cd07025">
    <property type="entry name" value="Peptidase_S66"/>
    <property type="match status" value="1"/>
</dbReference>
<dbReference type="SUPFAM" id="SSF52317">
    <property type="entry name" value="Class I glutamine amidotransferase-like"/>
    <property type="match status" value="1"/>
</dbReference>
<evidence type="ECO:0000313" key="9">
    <source>
        <dbReference type="Proteomes" id="UP000321249"/>
    </source>
</evidence>
<keyword evidence="3" id="KW-0645">Protease</keyword>
<dbReference type="Gene3D" id="3.50.30.60">
    <property type="entry name" value="LD-carboxypeptidase A C-terminal domain-like"/>
    <property type="match status" value="1"/>
</dbReference>
<comment type="caution">
    <text evidence="8">The sequence shown here is derived from an EMBL/GenBank/DDBJ whole genome shotgun (WGS) entry which is preliminary data.</text>
</comment>
<dbReference type="Pfam" id="PF17676">
    <property type="entry name" value="Peptidase_S66C"/>
    <property type="match status" value="1"/>
</dbReference>
<dbReference type="InterPro" id="IPR003507">
    <property type="entry name" value="S66_fam"/>
</dbReference>